<evidence type="ECO:0000313" key="6">
    <source>
        <dbReference type="Proteomes" id="UP000542973"/>
    </source>
</evidence>
<dbReference type="SUPFAM" id="SSF51735">
    <property type="entry name" value="NAD(P)-binding Rossmann-fold domains"/>
    <property type="match status" value="1"/>
</dbReference>
<dbReference type="Pfam" id="PF03807">
    <property type="entry name" value="F420_oxidored"/>
    <property type="match status" value="1"/>
</dbReference>
<dbReference type="InterPro" id="IPR006311">
    <property type="entry name" value="TAT_signal"/>
</dbReference>
<reference evidence="5 6" key="1">
    <citation type="submission" date="2020-05" db="EMBL/GenBank/DDBJ databases">
        <title>MicrobeNet Type strains.</title>
        <authorList>
            <person name="Nicholson A.C."/>
        </authorList>
    </citation>
    <scope>NUCLEOTIDE SEQUENCE [LARGE SCALE GENOMIC DNA]</scope>
    <source>
        <strain evidence="5 6">ATCC 700815</strain>
    </source>
</reference>
<feature type="chain" id="PRO_5032830409" evidence="3">
    <location>
        <begin position="35"/>
        <end position="267"/>
    </location>
</feature>
<feature type="signal peptide" evidence="3">
    <location>
        <begin position="1"/>
        <end position="34"/>
    </location>
</feature>
<feature type="compositionally biased region" description="Low complexity" evidence="2">
    <location>
        <begin position="29"/>
        <end position="48"/>
    </location>
</feature>
<evidence type="ECO:0000259" key="4">
    <source>
        <dbReference type="Pfam" id="PF03807"/>
    </source>
</evidence>
<dbReference type="PROSITE" id="PS51318">
    <property type="entry name" value="TAT"/>
    <property type="match status" value="1"/>
</dbReference>
<proteinExistence type="predicted"/>
<dbReference type="InterPro" id="IPR051267">
    <property type="entry name" value="STEAP_metalloreductase"/>
</dbReference>
<evidence type="ECO:0000256" key="3">
    <source>
        <dbReference type="SAM" id="SignalP"/>
    </source>
</evidence>
<sequence>MPPLQRPNPRRRRLLAIAGGAMLLPAAWPGPAAAQSPSPSPQQAVPRPSGSKPMQIGVIGSGRIGGTVGGLWVKAGYPVLFSSRHPEQLKPLVDGLGPLARAGTVAEAVAFGDVLFIAVPYGALPEVGKEHGRGMAGKVVLDATNAYRHRDGAAGEDALANGIGPTTAKYLPGARIVRAFNFTSASDFATRHHQEPRIAIPIAGDDRAALDTASELVRAAGFEPVVVGPLKIADSFAPGGPLFRQVGNAEELRQKARAAVPAPPPGR</sequence>
<feature type="region of interest" description="Disordered" evidence="2">
    <location>
        <begin position="29"/>
        <end position="55"/>
    </location>
</feature>
<evidence type="ECO:0000313" key="5">
    <source>
        <dbReference type="EMBL" id="NNH10534.1"/>
    </source>
</evidence>
<keyword evidence="3" id="KW-0732">Signal</keyword>
<evidence type="ECO:0000256" key="2">
    <source>
        <dbReference type="SAM" id="MobiDB-lite"/>
    </source>
</evidence>
<dbReference type="InterPro" id="IPR036291">
    <property type="entry name" value="NAD(P)-bd_dom_sf"/>
</dbReference>
<dbReference type="InterPro" id="IPR028939">
    <property type="entry name" value="P5C_Rdtase_cat_N"/>
</dbReference>
<organism evidence="5 6">
    <name type="scientific">Cupriavidus gilardii</name>
    <dbReference type="NCBI Taxonomy" id="82541"/>
    <lineage>
        <taxon>Bacteria</taxon>
        <taxon>Pseudomonadati</taxon>
        <taxon>Pseudomonadota</taxon>
        <taxon>Betaproteobacteria</taxon>
        <taxon>Burkholderiales</taxon>
        <taxon>Burkholderiaceae</taxon>
        <taxon>Cupriavidus</taxon>
    </lineage>
</organism>
<dbReference type="AlphaFoldDB" id="A0A849B8Q7"/>
<protein>
    <submittedName>
        <fullName evidence="5">NADPH-dependent F420 reductase</fullName>
    </submittedName>
</protein>
<gene>
    <name evidence="5" type="ORF">HLB16_06505</name>
</gene>
<dbReference type="PANTHER" id="PTHR14239">
    <property type="entry name" value="DUDULIN-RELATED"/>
    <property type="match status" value="1"/>
</dbReference>
<comment type="caution">
    <text evidence="5">The sequence shown here is derived from an EMBL/GenBank/DDBJ whole genome shotgun (WGS) entry which is preliminary data.</text>
</comment>
<accession>A0A849B8Q7</accession>
<name>A0A849B8Q7_9BURK</name>
<dbReference type="GO" id="GO:0016491">
    <property type="term" value="F:oxidoreductase activity"/>
    <property type="evidence" value="ECO:0007669"/>
    <property type="project" value="UniProtKB-KW"/>
</dbReference>
<dbReference type="PANTHER" id="PTHR14239:SF10">
    <property type="entry name" value="REDUCTASE"/>
    <property type="match status" value="1"/>
</dbReference>
<keyword evidence="1" id="KW-0560">Oxidoreductase</keyword>
<dbReference type="EMBL" id="JABEMD010000008">
    <property type="protein sequence ID" value="NNH10534.1"/>
    <property type="molecule type" value="Genomic_DNA"/>
</dbReference>
<feature type="domain" description="Pyrroline-5-carboxylate reductase catalytic N-terminal" evidence="4">
    <location>
        <begin position="55"/>
        <end position="145"/>
    </location>
</feature>
<dbReference type="Proteomes" id="UP000542973">
    <property type="component" value="Unassembled WGS sequence"/>
</dbReference>
<dbReference type="Gene3D" id="3.40.50.720">
    <property type="entry name" value="NAD(P)-binding Rossmann-like Domain"/>
    <property type="match status" value="1"/>
</dbReference>
<evidence type="ECO:0000256" key="1">
    <source>
        <dbReference type="ARBA" id="ARBA00023002"/>
    </source>
</evidence>